<feature type="domain" description="Histidine kinase" evidence="6">
    <location>
        <begin position="258"/>
        <end position="490"/>
    </location>
</feature>
<feature type="transmembrane region" description="Helical" evidence="5">
    <location>
        <begin position="31"/>
        <end position="53"/>
    </location>
</feature>
<dbReference type="PANTHER" id="PTHR43065:SF47">
    <property type="match status" value="1"/>
</dbReference>
<evidence type="ECO:0000256" key="5">
    <source>
        <dbReference type="SAM" id="Phobius"/>
    </source>
</evidence>
<keyword evidence="5" id="KW-1133">Transmembrane helix</keyword>
<dbReference type="SUPFAM" id="SSF55874">
    <property type="entry name" value="ATPase domain of HSP90 chaperone/DNA topoisomerase II/histidine kinase"/>
    <property type="match status" value="1"/>
</dbReference>
<feature type="transmembrane region" description="Helical" evidence="5">
    <location>
        <begin position="89"/>
        <end position="109"/>
    </location>
</feature>
<keyword evidence="5" id="KW-0472">Membrane</keyword>
<dbReference type="CDD" id="cd00082">
    <property type="entry name" value="HisKA"/>
    <property type="match status" value="1"/>
</dbReference>
<dbReference type="InterPro" id="IPR005467">
    <property type="entry name" value="His_kinase_dom"/>
</dbReference>
<dbReference type="PANTHER" id="PTHR43065">
    <property type="entry name" value="SENSOR HISTIDINE KINASE"/>
    <property type="match status" value="1"/>
</dbReference>
<dbReference type="Gene3D" id="1.10.287.130">
    <property type="match status" value="1"/>
</dbReference>
<evidence type="ECO:0000313" key="8">
    <source>
        <dbReference type="Proteomes" id="UP000216998"/>
    </source>
</evidence>
<dbReference type="PRINTS" id="PR00344">
    <property type="entry name" value="BCTRLSENSOR"/>
</dbReference>
<sequence length="503" mass="55850">MNIRFGEFTDKALEREFRLAVMTREVRQLRIGLLTLMLFRLFPIAFDFYTLPLAQVTNLLLPLRMSMLALSVAILLLPADPRFYTVRHAGIMVLLTGLFAVNAVGPFWFGEAPSPLGISFPVAIIVIMNYVLLPTRWSWMVAWGVVASLLHLLVLLPITGPTPTQTKMVLAMLFVVNAAGAFISAQLASLSRRDYLHLRQLQQANRELRERETVIAEQRDRLSEKVVALEEVRQRLIDTQDDLVRAEKMAALGGMVAGVAHELNTPIGIALTAITHIEDGVADLNQAVADGKLTRTRLAEYQTMLQESAQLVHVNIARAAELVQSFKRVSVDQASEERRPFLLRHYIEEVLSSLGPRLRREPHRISVDCPADLDMDSYPGALFQVLTNLVMNAVIHAFDPGKVGTITITGRALPEDRVELVFQDNGRGVHPDHLSRLFEPFFTTNRSRGGSGLGLHIVFNLVTQTLKGSIAVNSADGEGTCFILTLPRHLPAAEVSLVELLPD</sequence>
<gene>
    <name evidence="7" type="ORF">CHU95_09370</name>
</gene>
<evidence type="ECO:0000256" key="4">
    <source>
        <dbReference type="SAM" id="Coils"/>
    </source>
</evidence>
<dbReference type="InterPro" id="IPR036890">
    <property type="entry name" value="HATPase_C_sf"/>
</dbReference>
<feature type="transmembrane region" description="Helical" evidence="5">
    <location>
        <begin position="170"/>
        <end position="190"/>
    </location>
</feature>
<keyword evidence="5" id="KW-0812">Transmembrane</keyword>
<comment type="caution">
    <text evidence="7">The sequence shown here is derived from an EMBL/GenBank/DDBJ whole genome shotgun (WGS) entry which is preliminary data.</text>
</comment>
<protein>
    <recommendedName>
        <fullName evidence="2">histidine kinase</fullName>
        <ecNumber evidence="2">2.7.13.3</ecNumber>
    </recommendedName>
</protein>
<accession>A0A255Z1I4</accession>
<feature type="transmembrane region" description="Helical" evidence="5">
    <location>
        <begin position="140"/>
        <end position="158"/>
    </location>
</feature>
<name>A0A255Z1I4_9PROT</name>
<dbReference type="InterPro" id="IPR004358">
    <property type="entry name" value="Sig_transdc_His_kin-like_C"/>
</dbReference>
<evidence type="ECO:0000256" key="3">
    <source>
        <dbReference type="ARBA" id="ARBA00022553"/>
    </source>
</evidence>
<dbReference type="Gene3D" id="3.30.565.10">
    <property type="entry name" value="Histidine kinase-like ATPase, C-terminal domain"/>
    <property type="match status" value="1"/>
</dbReference>
<dbReference type="Pfam" id="PF02518">
    <property type="entry name" value="HATPase_c"/>
    <property type="match status" value="1"/>
</dbReference>
<dbReference type="EC" id="2.7.13.3" evidence="2"/>
<dbReference type="InterPro" id="IPR003594">
    <property type="entry name" value="HATPase_dom"/>
</dbReference>
<dbReference type="PROSITE" id="PS50109">
    <property type="entry name" value="HIS_KIN"/>
    <property type="match status" value="1"/>
</dbReference>
<dbReference type="EMBL" id="NOXU01000027">
    <property type="protein sequence ID" value="OYQ34794.1"/>
    <property type="molecule type" value="Genomic_DNA"/>
</dbReference>
<dbReference type="AlphaFoldDB" id="A0A255Z1I4"/>
<feature type="transmembrane region" description="Helical" evidence="5">
    <location>
        <begin position="115"/>
        <end position="133"/>
    </location>
</feature>
<reference evidence="7 8" key="1">
    <citation type="submission" date="2017-07" db="EMBL/GenBank/DDBJ databases">
        <title>Niveispirillum cyanobacteriorum sp. nov., isolated from cyanobacterial aggregates in a eutrophic lake.</title>
        <authorList>
            <person name="Cai H."/>
        </authorList>
    </citation>
    <scope>NUCLEOTIDE SEQUENCE [LARGE SCALE GENOMIC DNA]</scope>
    <source>
        <strain evidence="8">TH1-14</strain>
    </source>
</reference>
<evidence type="ECO:0000256" key="2">
    <source>
        <dbReference type="ARBA" id="ARBA00012438"/>
    </source>
</evidence>
<dbReference type="SMART" id="SM00387">
    <property type="entry name" value="HATPase_c"/>
    <property type="match status" value="1"/>
</dbReference>
<evidence type="ECO:0000256" key="1">
    <source>
        <dbReference type="ARBA" id="ARBA00000085"/>
    </source>
</evidence>
<dbReference type="InterPro" id="IPR003661">
    <property type="entry name" value="HisK_dim/P_dom"/>
</dbReference>
<feature type="coiled-coil region" evidence="4">
    <location>
        <begin position="198"/>
        <end position="249"/>
    </location>
</feature>
<dbReference type="InterPro" id="IPR036097">
    <property type="entry name" value="HisK_dim/P_sf"/>
</dbReference>
<dbReference type="GO" id="GO:0000155">
    <property type="term" value="F:phosphorelay sensor kinase activity"/>
    <property type="evidence" value="ECO:0007669"/>
    <property type="project" value="InterPro"/>
</dbReference>
<keyword evidence="3" id="KW-0597">Phosphoprotein</keyword>
<proteinExistence type="predicted"/>
<dbReference type="OrthoDB" id="7325042at2"/>
<dbReference type="Proteomes" id="UP000216998">
    <property type="component" value="Unassembled WGS sequence"/>
</dbReference>
<evidence type="ECO:0000259" key="6">
    <source>
        <dbReference type="PROSITE" id="PS50109"/>
    </source>
</evidence>
<dbReference type="SUPFAM" id="SSF47384">
    <property type="entry name" value="Homodimeric domain of signal transducing histidine kinase"/>
    <property type="match status" value="1"/>
</dbReference>
<keyword evidence="8" id="KW-1185">Reference proteome</keyword>
<evidence type="ECO:0000313" key="7">
    <source>
        <dbReference type="EMBL" id="OYQ34794.1"/>
    </source>
</evidence>
<comment type="catalytic activity">
    <reaction evidence="1">
        <text>ATP + protein L-histidine = ADP + protein N-phospho-L-histidine.</text>
        <dbReference type="EC" id="2.7.13.3"/>
    </reaction>
</comment>
<organism evidence="7 8">
    <name type="scientific">Niveispirillum lacus</name>
    <dbReference type="NCBI Taxonomy" id="1981099"/>
    <lineage>
        <taxon>Bacteria</taxon>
        <taxon>Pseudomonadati</taxon>
        <taxon>Pseudomonadota</taxon>
        <taxon>Alphaproteobacteria</taxon>
        <taxon>Rhodospirillales</taxon>
        <taxon>Azospirillaceae</taxon>
        <taxon>Niveispirillum</taxon>
    </lineage>
</organism>
<dbReference type="RefSeq" id="WP_094456032.1">
    <property type="nucleotide sequence ID" value="NZ_NOXU01000027.1"/>
</dbReference>
<feature type="transmembrane region" description="Helical" evidence="5">
    <location>
        <begin position="59"/>
        <end position="77"/>
    </location>
</feature>
<keyword evidence="4" id="KW-0175">Coiled coil</keyword>